<evidence type="ECO:0008006" key="4">
    <source>
        <dbReference type="Google" id="ProtNLM"/>
    </source>
</evidence>
<evidence type="ECO:0000313" key="3">
    <source>
        <dbReference type="Proteomes" id="UP001317259"/>
    </source>
</evidence>
<dbReference type="Proteomes" id="UP001317259">
    <property type="component" value="Unassembled WGS sequence"/>
</dbReference>
<dbReference type="EMBL" id="JAKRKC020000002">
    <property type="protein sequence ID" value="MCK2218196.1"/>
    <property type="molecule type" value="Genomic_DNA"/>
</dbReference>
<reference evidence="2 3" key="1">
    <citation type="submission" date="2022-04" db="EMBL/GenBank/DDBJ databases">
        <title>Genome draft of Actinomadura sp. ATCC 31491.</title>
        <authorList>
            <person name="Shi X."/>
            <person name="Du Y."/>
        </authorList>
    </citation>
    <scope>NUCLEOTIDE SEQUENCE [LARGE SCALE GENOMIC DNA]</scope>
    <source>
        <strain evidence="2 3">ATCC 31491</strain>
    </source>
</reference>
<accession>A0ABT0G0R7</accession>
<name>A0ABT0G0R7_9ACTN</name>
<proteinExistence type="predicted"/>
<keyword evidence="1" id="KW-0732">Signal</keyword>
<protein>
    <recommendedName>
        <fullName evidence="4">Ig-like domain-containing protein</fullName>
    </recommendedName>
</protein>
<gene>
    <name evidence="2" type="ORF">MF672_031050</name>
</gene>
<dbReference type="RefSeq" id="WP_242371065.1">
    <property type="nucleotide sequence ID" value="NZ_JAKRKC020000002.1"/>
</dbReference>
<sequence length="180" mass="17859">MSWLSRALALPLAAVLGAVLLASTPASAGVLDVACTPPSSNTTSYSPPLTLAAQPISFIASVQLGPCVSLSTPALTSGSYTASGTSPSYSCLDLLGSRAQSLTITWNTGQTSTMSGNRTSSIAGAVINSTFTGTVTSGLFVGDTVVQNATAPATDITLCTAGLGTVSSVYSTVTLEITSA</sequence>
<evidence type="ECO:0000256" key="1">
    <source>
        <dbReference type="SAM" id="SignalP"/>
    </source>
</evidence>
<feature type="signal peptide" evidence="1">
    <location>
        <begin position="1"/>
        <end position="28"/>
    </location>
</feature>
<comment type="caution">
    <text evidence="2">The sequence shown here is derived from an EMBL/GenBank/DDBJ whole genome shotgun (WGS) entry which is preliminary data.</text>
</comment>
<keyword evidence="3" id="KW-1185">Reference proteome</keyword>
<evidence type="ECO:0000313" key="2">
    <source>
        <dbReference type="EMBL" id="MCK2218196.1"/>
    </source>
</evidence>
<organism evidence="2 3">
    <name type="scientific">Actinomadura luzonensis</name>
    <dbReference type="NCBI Taxonomy" id="2805427"/>
    <lineage>
        <taxon>Bacteria</taxon>
        <taxon>Bacillati</taxon>
        <taxon>Actinomycetota</taxon>
        <taxon>Actinomycetes</taxon>
        <taxon>Streptosporangiales</taxon>
        <taxon>Thermomonosporaceae</taxon>
        <taxon>Actinomadura</taxon>
    </lineage>
</organism>
<feature type="chain" id="PRO_5046584516" description="Ig-like domain-containing protein" evidence="1">
    <location>
        <begin position="29"/>
        <end position="180"/>
    </location>
</feature>